<feature type="transmembrane region" description="Helical" evidence="5">
    <location>
        <begin position="94"/>
        <end position="116"/>
    </location>
</feature>
<dbReference type="InterPro" id="IPR004710">
    <property type="entry name" value="Bilac:Na_transpt"/>
</dbReference>
<keyword evidence="4 5" id="KW-0472">Membrane</keyword>
<dbReference type="InterPro" id="IPR002657">
    <property type="entry name" value="BilAc:Na_symport/Acr3"/>
</dbReference>
<feature type="transmembrane region" description="Helical" evidence="5">
    <location>
        <begin position="35"/>
        <end position="53"/>
    </location>
</feature>
<accession>A0A517TC30</accession>
<dbReference type="Gene3D" id="1.20.1530.20">
    <property type="match status" value="1"/>
</dbReference>
<name>A0A517TC30_9PLAN</name>
<keyword evidence="2 5" id="KW-0812">Transmembrane</keyword>
<protein>
    <submittedName>
        <fullName evidence="6">Sodium Bile acid symporter family protein</fullName>
    </submittedName>
</protein>
<evidence type="ECO:0000256" key="5">
    <source>
        <dbReference type="SAM" id="Phobius"/>
    </source>
</evidence>
<reference evidence="6 7" key="1">
    <citation type="submission" date="2019-02" db="EMBL/GenBank/DDBJ databases">
        <title>Deep-cultivation of Planctomycetes and their phenomic and genomic characterization uncovers novel biology.</title>
        <authorList>
            <person name="Wiegand S."/>
            <person name="Jogler M."/>
            <person name="Boedeker C."/>
            <person name="Pinto D."/>
            <person name="Vollmers J."/>
            <person name="Rivas-Marin E."/>
            <person name="Kohn T."/>
            <person name="Peeters S.H."/>
            <person name="Heuer A."/>
            <person name="Rast P."/>
            <person name="Oberbeckmann S."/>
            <person name="Bunk B."/>
            <person name="Jeske O."/>
            <person name="Meyerdierks A."/>
            <person name="Storesund J.E."/>
            <person name="Kallscheuer N."/>
            <person name="Luecker S."/>
            <person name="Lage O.M."/>
            <person name="Pohl T."/>
            <person name="Merkel B.J."/>
            <person name="Hornburger P."/>
            <person name="Mueller R.-W."/>
            <person name="Bruemmer F."/>
            <person name="Labrenz M."/>
            <person name="Spormann A.M."/>
            <person name="Op den Camp H."/>
            <person name="Overmann J."/>
            <person name="Amann R."/>
            <person name="Jetten M.S.M."/>
            <person name="Mascher T."/>
            <person name="Medema M.H."/>
            <person name="Devos D.P."/>
            <person name="Kaster A.-K."/>
            <person name="Ovreas L."/>
            <person name="Rohde M."/>
            <person name="Galperin M.Y."/>
            <person name="Jogler C."/>
        </authorList>
    </citation>
    <scope>NUCLEOTIDE SEQUENCE [LARGE SCALE GENOMIC DNA]</scope>
    <source>
        <strain evidence="6 7">V22</strain>
    </source>
</reference>
<evidence type="ECO:0000313" key="7">
    <source>
        <dbReference type="Proteomes" id="UP000319976"/>
    </source>
</evidence>
<feature type="transmembrane region" description="Helical" evidence="5">
    <location>
        <begin position="276"/>
        <end position="301"/>
    </location>
</feature>
<dbReference type="Proteomes" id="UP000319976">
    <property type="component" value="Chromosome"/>
</dbReference>
<dbReference type="OrthoDB" id="9806785at2"/>
<keyword evidence="3 5" id="KW-1133">Transmembrane helix</keyword>
<dbReference type="EMBL" id="CP036316">
    <property type="protein sequence ID" value="QDT65921.1"/>
    <property type="molecule type" value="Genomic_DNA"/>
</dbReference>
<feature type="transmembrane region" description="Helical" evidence="5">
    <location>
        <begin position="123"/>
        <end position="142"/>
    </location>
</feature>
<dbReference type="Pfam" id="PF01758">
    <property type="entry name" value="SBF"/>
    <property type="match status" value="1"/>
</dbReference>
<gene>
    <name evidence="6" type="ORF">V22_31840</name>
</gene>
<dbReference type="RefSeq" id="WP_145264602.1">
    <property type="nucleotide sequence ID" value="NZ_CP036316.1"/>
</dbReference>
<evidence type="ECO:0000256" key="2">
    <source>
        <dbReference type="ARBA" id="ARBA00022692"/>
    </source>
</evidence>
<dbReference type="GO" id="GO:0016020">
    <property type="term" value="C:membrane"/>
    <property type="evidence" value="ECO:0007669"/>
    <property type="project" value="UniProtKB-SubCell"/>
</dbReference>
<evidence type="ECO:0000256" key="3">
    <source>
        <dbReference type="ARBA" id="ARBA00022989"/>
    </source>
</evidence>
<dbReference type="InterPro" id="IPR038770">
    <property type="entry name" value="Na+/solute_symporter_sf"/>
</dbReference>
<proteinExistence type="predicted"/>
<organism evidence="6 7">
    <name type="scientific">Calycomorphotria hydatis</name>
    <dbReference type="NCBI Taxonomy" id="2528027"/>
    <lineage>
        <taxon>Bacteria</taxon>
        <taxon>Pseudomonadati</taxon>
        <taxon>Planctomycetota</taxon>
        <taxon>Planctomycetia</taxon>
        <taxon>Planctomycetales</taxon>
        <taxon>Planctomycetaceae</taxon>
        <taxon>Calycomorphotria</taxon>
    </lineage>
</organism>
<feature type="transmembrane region" description="Helical" evidence="5">
    <location>
        <begin position="187"/>
        <end position="207"/>
    </location>
</feature>
<evidence type="ECO:0000313" key="6">
    <source>
        <dbReference type="EMBL" id="QDT65921.1"/>
    </source>
</evidence>
<feature type="transmembrane region" description="Helical" evidence="5">
    <location>
        <begin position="219"/>
        <end position="240"/>
    </location>
</feature>
<keyword evidence="7" id="KW-1185">Reference proteome</keyword>
<dbReference type="AlphaFoldDB" id="A0A517TC30"/>
<evidence type="ECO:0000256" key="1">
    <source>
        <dbReference type="ARBA" id="ARBA00004141"/>
    </source>
</evidence>
<evidence type="ECO:0000256" key="4">
    <source>
        <dbReference type="ARBA" id="ARBA00023136"/>
    </source>
</evidence>
<comment type="subcellular location">
    <subcellularLocation>
        <location evidence="1">Membrane</location>
        <topology evidence="1">Multi-pass membrane protein</topology>
    </subcellularLocation>
</comment>
<dbReference type="KEGG" id="chya:V22_31840"/>
<dbReference type="PANTHER" id="PTHR10361:SF28">
    <property type="entry name" value="P3 PROTEIN-RELATED"/>
    <property type="match status" value="1"/>
</dbReference>
<feature type="transmembrane region" description="Helical" evidence="5">
    <location>
        <begin position="65"/>
        <end position="88"/>
    </location>
</feature>
<dbReference type="PANTHER" id="PTHR10361">
    <property type="entry name" value="SODIUM-BILE ACID COTRANSPORTER"/>
    <property type="match status" value="1"/>
</dbReference>
<sequence length="311" mass="33483">MQQLLFSIFIVASAILGFFFPEFCLHPFGINSKPAIVPLLQVTMFGMGAVMSWRDFAAVVKQPWGVVIGIVCQFTIMPLLGWALAGMAGLPPEIAAGLILVGCSPSGLSSNVICYVARANVPLSITLTSVATMIGPFVTPFWMKLLADSYVEVEPFEMMWKMSQIVLFPIAGGLVINAIFHKQSQRLHYVLPYLSMFCIGLIVAIITAAGKKSIISGGFYLAGVVIIHNVCGYILGYYAARLCLLKEQDRRTVAVEVGMQNAGLATGIAIEMGKDATMGAAPVLFATLMNVTAPVMAAIWARKKPVQKINS</sequence>
<feature type="transmembrane region" description="Helical" evidence="5">
    <location>
        <begin position="162"/>
        <end position="180"/>
    </location>
</feature>